<evidence type="ECO:0000256" key="7">
    <source>
        <dbReference type="SAM" id="Phobius"/>
    </source>
</evidence>
<evidence type="ECO:0000256" key="2">
    <source>
        <dbReference type="ARBA" id="ARBA00010271"/>
    </source>
</evidence>
<keyword evidence="7" id="KW-1133">Transmembrane helix</keyword>
<feature type="domain" description="Exostosin GT47" evidence="8">
    <location>
        <begin position="348"/>
        <end position="636"/>
    </location>
</feature>
<evidence type="ECO:0000259" key="8">
    <source>
        <dbReference type="Pfam" id="PF03016"/>
    </source>
</evidence>
<gene>
    <name evidence="10" type="primary">LOC120259018</name>
</gene>
<dbReference type="Pfam" id="PF03016">
    <property type="entry name" value="Exostosin_GT47"/>
    <property type="match status" value="1"/>
</dbReference>
<feature type="compositionally biased region" description="Low complexity" evidence="6">
    <location>
        <begin position="225"/>
        <end position="237"/>
    </location>
</feature>
<keyword evidence="7" id="KW-0812">Transmembrane</keyword>
<keyword evidence="5" id="KW-0333">Golgi apparatus</keyword>
<dbReference type="AlphaFoldDB" id="A0AB40B620"/>
<comment type="subcellular location">
    <subcellularLocation>
        <location evidence="1">Golgi apparatus membrane</location>
        <topology evidence="1">Single-pass type II membrane protein</topology>
    </subcellularLocation>
</comment>
<keyword evidence="7" id="KW-0472">Membrane</keyword>
<dbReference type="GO" id="GO:0000139">
    <property type="term" value="C:Golgi membrane"/>
    <property type="evidence" value="ECO:0007669"/>
    <property type="project" value="UniProtKB-SubCell"/>
</dbReference>
<keyword evidence="3" id="KW-0328">Glycosyltransferase</keyword>
<comment type="similarity">
    <text evidence="2">Belongs to the glycosyltransferase 47 family.</text>
</comment>
<evidence type="ECO:0000256" key="6">
    <source>
        <dbReference type="SAM" id="MobiDB-lite"/>
    </source>
</evidence>
<feature type="compositionally biased region" description="Basic and acidic residues" evidence="6">
    <location>
        <begin position="184"/>
        <end position="198"/>
    </location>
</feature>
<evidence type="ECO:0000256" key="3">
    <source>
        <dbReference type="ARBA" id="ARBA00022676"/>
    </source>
</evidence>
<evidence type="ECO:0000256" key="4">
    <source>
        <dbReference type="ARBA" id="ARBA00022968"/>
    </source>
</evidence>
<feature type="region of interest" description="Disordered" evidence="6">
    <location>
        <begin position="120"/>
        <end position="149"/>
    </location>
</feature>
<organism evidence="9 10">
    <name type="scientific">Dioscorea cayennensis subsp. rotundata</name>
    <name type="common">White Guinea yam</name>
    <name type="synonym">Dioscorea rotundata</name>
    <dbReference type="NCBI Taxonomy" id="55577"/>
    <lineage>
        <taxon>Eukaryota</taxon>
        <taxon>Viridiplantae</taxon>
        <taxon>Streptophyta</taxon>
        <taxon>Embryophyta</taxon>
        <taxon>Tracheophyta</taxon>
        <taxon>Spermatophyta</taxon>
        <taxon>Magnoliopsida</taxon>
        <taxon>Liliopsida</taxon>
        <taxon>Dioscoreales</taxon>
        <taxon>Dioscoreaceae</taxon>
        <taxon>Dioscorea</taxon>
    </lineage>
</organism>
<evidence type="ECO:0000313" key="10">
    <source>
        <dbReference type="RefSeq" id="XP_039122472.1"/>
    </source>
</evidence>
<feature type="region of interest" description="Disordered" evidence="6">
    <location>
        <begin position="225"/>
        <end position="244"/>
    </location>
</feature>
<dbReference type="GO" id="GO:0016757">
    <property type="term" value="F:glycosyltransferase activity"/>
    <property type="evidence" value="ECO:0007669"/>
    <property type="project" value="UniProtKB-KW"/>
</dbReference>
<dbReference type="GeneID" id="120259018"/>
<dbReference type="Proteomes" id="UP001515500">
    <property type="component" value="Chromosome 4"/>
</dbReference>
<accession>A0AB40B620</accession>
<evidence type="ECO:0000256" key="1">
    <source>
        <dbReference type="ARBA" id="ARBA00004323"/>
    </source>
</evidence>
<dbReference type="PANTHER" id="PTHR11062">
    <property type="entry name" value="EXOSTOSIN HEPARAN SULFATE GLYCOSYLTRANSFERASE -RELATED"/>
    <property type="match status" value="1"/>
</dbReference>
<evidence type="ECO:0000313" key="9">
    <source>
        <dbReference type="Proteomes" id="UP001515500"/>
    </source>
</evidence>
<name>A0AB40B620_DIOCR</name>
<feature type="compositionally biased region" description="Basic and acidic residues" evidence="6">
    <location>
        <begin position="123"/>
        <end position="147"/>
    </location>
</feature>
<keyword evidence="3" id="KW-0808">Transferase</keyword>
<evidence type="ECO:0000256" key="5">
    <source>
        <dbReference type="ARBA" id="ARBA00023034"/>
    </source>
</evidence>
<proteinExistence type="inferred from homology"/>
<dbReference type="PANTHER" id="PTHR11062:SF210">
    <property type="entry name" value="EXOSTOSIN FAMILY PROTEIN"/>
    <property type="match status" value="1"/>
</dbReference>
<keyword evidence="4" id="KW-0735">Signal-anchor</keyword>
<reference evidence="10" key="1">
    <citation type="submission" date="2025-08" db="UniProtKB">
        <authorList>
            <consortium name="RefSeq"/>
        </authorList>
    </citation>
    <scope>IDENTIFICATION</scope>
</reference>
<sequence>MIFFFTNARKHGLCDLMADCGIGFQKRCKSRSRRMVLVMGIMVFNVFVFQILGFLSRGALSPHFGEVEILDLEKSSSLYGGSSSSTSVSIGKFSLLNGLQNSGNSSVVFKGPKKFEALNMGNKFDDDNKERDEKLEGGDHAGDDIDRGNSLQKRASVGKIVEFDHGAFNDLGKLNLALPLEQFKKPDEESPSDRRESVHLASDIKNQSAGRSHYDSSDTIVNAASGSSFSGQSQTFQETPMLNGATSGENFTGFRILSINRKKNMGFPVGYPIGLPPVYISEMNRLLVMNRNAYHSMRPRWPSSLDQQLFAIRAQIESAPIIKNIQELYAPAFRNISVFKRSYELMVRTLKVYVYKEGQKPIFHQPLLNGIYSSEGWFMKLMEGNRNFIVKDPRKAHLFYLPFSSRLLQSTLYVPNSHNRTLMELCLKEYLDKIATKYPFWNRTGGADHFLVACHDWVSFKQHAPYETASSLVLAIRALCTADVHSGFVLGKDVSLPQIYIWSAGQYHLRGIGGRPANKRHILAFFAGKLHGRLRPILLQHWENKDPDMKIFGPMSSINMNKMDYIQHMKNSKYCLCPSGHEGNSPRIVESIFYECVPVLISDNYVPPFFEVLNWDAFAVILPEKDVPRLKSILVSIHEKKYLKLQLGVRKVQKHFLWHTKPVKYDLFHMTLHSIWYNRLYQIRT</sequence>
<keyword evidence="9" id="KW-1185">Reference proteome</keyword>
<feature type="region of interest" description="Disordered" evidence="6">
    <location>
        <begin position="184"/>
        <end position="217"/>
    </location>
</feature>
<dbReference type="InterPro" id="IPR004263">
    <property type="entry name" value="Exostosin"/>
</dbReference>
<feature type="transmembrane region" description="Helical" evidence="7">
    <location>
        <begin position="35"/>
        <end position="55"/>
    </location>
</feature>
<protein>
    <submittedName>
        <fullName evidence="10">Uncharacterized protein LOC120259018 isoform X1</fullName>
    </submittedName>
</protein>
<dbReference type="InterPro" id="IPR040911">
    <property type="entry name" value="Exostosin_GT47"/>
</dbReference>
<dbReference type="RefSeq" id="XP_039122472.1">
    <property type="nucleotide sequence ID" value="XM_039266538.1"/>
</dbReference>